<evidence type="ECO:0000256" key="2">
    <source>
        <dbReference type="ARBA" id="ARBA00022723"/>
    </source>
</evidence>
<keyword evidence="2" id="KW-0479">Metal-binding</keyword>
<evidence type="ECO:0000256" key="4">
    <source>
        <dbReference type="ARBA" id="ARBA00023014"/>
    </source>
</evidence>
<accession>A0A4R1L3R6</accession>
<evidence type="ECO:0000256" key="1">
    <source>
        <dbReference type="ARBA" id="ARBA00022714"/>
    </source>
</evidence>
<dbReference type="InterPro" id="IPR036922">
    <property type="entry name" value="Rieske_2Fe-2S_sf"/>
</dbReference>
<dbReference type="PANTHER" id="PTHR10134">
    <property type="entry name" value="CYTOCHROME B-C1 COMPLEX SUBUNIT RIESKE, MITOCHONDRIAL"/>
    <property type="match status" value="1"/>
</dbReference>
<evidence type="ECO:0000313" key="8">
    <source>
        <dbReference type="EMBL" id="TCK71670.1"/>
    </source>
</evidence>
<dbReference type="SUPFAM" id="SSF50022">
    <property type="entry name" value="ISP domain"/>
    <property type="match status" value="1"/>
</dbReference>
<dbReference type="Proteomes" id="UP000295210">
    <property type="component" value="Unassembled WGS sequence"/>
</dbReference>
<gene>
    <name evidence="8" type="ORF">C7378_2953</name>
</gene>
<dbReference type="PROSITE" id="PS51296">
    <property type="entry name" value="RIESKE"/>
    <property type="match status" value="1"/>
</dbReference>
<keyword evidence="4" id="KW-0411">Iron-sulfur</keyword>
<keyword evidence="3" id="KW-0408">Iron</keyword>
<comment type="caution">
    <text evidence="8">The sequence shown here is derived from an EMBL/GenBank/DDBJ whole genome shotgun (WGS) entry which is preliminary data.</text>
</comment>
<dbReference type="EMBL" id="SMGK01000005">
    <property type="protein sequence ID" value="TCK71670.1"/>
    <property type="molecule type" value="Genomic_DNA"/>
</dbReference>
<dbReference type="InterPro" id="IPR017941">
    <property type="entry name" value="Rieske_2Fe-2S"/>
</dbReference>
<keyword evidence="5" id="KW-1015">Disulfide bond</keyword>
<dbReference type="InterPro" id="IPR014349">
    <property type="entry name" value="Rieske_Fe-S_prot"/>
</dbReference>
<feature type="region of interest" description="Disordered" evidence="6">
    <location>
        <begin position="100"/>
        <end position="124"/>
    </location>
</feature>
<evidence type="ECO:0000256" key="3">
    <source>
        <dbReference type="ARBA" id="ARBA00023004"/>
    </source>
</evidence>
<organism evidence="8 9">
    <name type="scientific">Acidipila rosea</name>
    <dbReference type="NCBI Taxonomy" id="768535"/>
    <lineage>
        <taxon>Bacteria</taxon>
        <taxon>Pseudomonadati</taxon>
        <taxon>Acidobacteriota</taxon>
        <taxon>Terriglobia</taxon>
        <taxon>Terriglobales</taxon>
        <taxon>Acidobacteriaceae</taxon>
        <taxon>Acidipila</taxon>
    </lineage>
</organism>
<evidence type="ECO:0000313" key="9">
    <source>
        <dbReference type="Proteomes" id="UP000295210"/>
    </source>
</evidence>
<dbReference type="Pfam" id="PF00355">
    <property type="entry name" value="Rieske"/>
    <property type="match status" value="1"/>
</dbReference>
<sequence>MLEAAMSARCASCWCLGTIALLRWVSKSTTRQPREKAESATNPSVNEPVCCLIAPSKKWWEKSAEAGRRPYDTGHTSDSGRKILRNKFEYRAIAKANCDGHPQRAQGENPHRGAGKENCHDCRERKDKGENSLTAHFVREYATNWPQWKKDFPIEWEGDHYVSRREMVKFLTLGSSILAAANWLVAWIWHRHRAETFTAQMIGSVTDLERSKSMLFRYPTERDPCIAVCMPTGELVAYSQVCTHLSCAVIYKEEELFCPCHNGVFELKAGRPTAGPPTRPLPRIVLEKRGDQLFATGVEVTA</sequence>
<keyword evidence="9" id="KW-1185">Reference proteome</keyword>
<feature type="domain" description="Rieske" evidence="7">
    <location>
        <begin position="200"/>
        <end position="295"/>
    </location>
</feature>
<dbReference type="GO" id="GO:0046872">
    <property type="term" value="F:metal ion binding"/>
    <property type="evidence" value="ECO:0007669"/>
    <property type="project" value="UniProtKB-KW"/>
</dbReference>
<evidence type="ECO:0000256" key="6">
    <source>
        <dbReference type="SAM" id="MobiDB-lite"/>
    </source>
</evidence>
<name>A0A4R1L3R6_9BACT</name>
<feature type="compositionally biased region" description="Basic and acidic residues" evidence="6">
    <location>
        <begin position="109"/>
        <end position="124"/>
    </location>
</feature>
<reference evidence="8 9" key="1">
    <citation type="submission" date="2019-03" db="EMBL/GenBank/DDBJ databases">
        <title>Genomic Encyclopedia of Type Strains, Phase IV (KMG-IV): sequencing the most valuable type-strain genomes for metagenomic binning, comparative biology and taxonomic classification.</title>
        <authorList>
            <person name="Goeker M."/>
        </authorList>
    </citation>
    <scope>NUCLEOTIDE SEQUENCE [LARGE SCALE GENOMIC DNA]</scope>
    <source>
        <strain evidence="8 9">DSM 103428</strain>
    </source>
</reference>
<evidence type="ECO:0000259" key="7">
    <source>
        <dbReference type="PROSITE" id="PS51296"/>
    </source>
</evidence>
<protein>
    <submittedName>
        <fullName evidence="8">Rieske-like 2Fe-2S protein</fullName>
    </submittedName>
</protein>
<dbReference type="Gene3D" id="2.102.10.10">
    <property type="entry name" value="Rieske [2Fe-2S] iron-sulphur domain"/>
    <property type="match status" value="1"/>
</dbReference>
<dbReference type="GO" id="GO:0051537">
    <property type="term" value="F:2 iron, 2 sulfur cluster binding"/>
    <property type="evidence" value="ECO:0007669"/>
    <property type="project" value="UniProtKB-KW"/>
</dbReference>
<proteinExistence type="predicted"/>
<evidence type="ECO:0000256" key="5">
    <source>
        <dbReference type="ARBA" id="ARBA00023157"/>
    </source>
</evidence>
<dbReference type="AlphaFoldDB" id="A0A4R1L3R6"/>
<keyword evidence="1" id="KW-0001">2Fe-2S</keyword>